<dbReference type="GO" id="GO:0042393">
    <property type="term" value="F:histone binding"/>
    <property type="evidence" value="ECO:0007669"/>
    <property type="project" value="TreeGrafter"/>
</dbReference>
<dbReference type="InterPro" id="IPR035019">
    <property type="entry name" value="Spt6_SH2_N"/>
</dbReference>
<dbReference type="PANTHER" id="PTHR10145:SF6">
    <property type="entry name" value="TRANSCRIPTION ELONGATION FACTOR SPT6"/>
    <property type="match status" value="1"/>
</dbReference>
<dbReference type="GO" id="GO:0003746">
    <property type="term" value="F:translation elongation factor activity"/>
    <property type="evidence" value="ECO:0007669"/>
    <property type="project" value="UniProtKB-KW"/>
</dbReference>
<feature type="region of interest" description="Disordered" evidence="2">
    <location>
        <begin position="423"/>
        <end position="444"/>
    </location>
</feature>
<dbReference type="CDD" id="cd09928">
    <property type="entry name" value="SH2_Cterm_SPT6_like"/>
    <property type="match status" value="1"/>
</dbReference>
<evidence type="ECO:0000313" key="5">
    <source>
        <dbReference type="Proteomes" id="UP000786811"/>
    </source>
</evidence>
<organism evidence="4 5">
    <name type="scientific">Cotesia congregata</name>
    <name type="common">Parasitoid wasp</name>
    <name type="synonym">Apanteles congregatus</name>
    <dbReference type="NCBI Taxonomy" id="51543"/>
    <lineage>
        <taxon>Eukaryota</taxon>
        <taxon>Metazoa</taxon>
        <taxon>Ecdysozoa</taxon>
        <taxon>Arthropoda</taxon>
        <taxon>Hexapoda</taxon>
        <taxon>Insecta</taxon>
        <taxon>Pterygota</taxon>
        <taxon>Neoptera</taxon>
        <taxon>Endopterygota</taxon>
        <taxon>Hymenoptera</taxon>
        <taxon>Apocrita</taxon>
        <taxon>Ichneumonoidea</taxon>
        <taxon>Braconidae</taxon>
        <taxon>Microgastrinae</taxon>
        <taxon>Cotesia</taxon>
    </lineage>
</organism>
<reference evidence="4" key="1">
    <citation type="submission" date="2021-04" db="EMBL/GenBank/DDBJ databases">
        <authorList>
            <person name="Chebbi M.A.C M."/>
        </authorList>
    </citation>
    <scope>NUCLEOTIDE SEQUENCE</scope>
</reference>
<feature type="region of interest" description="Disordered" evidence="2">
    <location>
        <begin position="641"/>
        <end position="660"/>
    </location>
</feature>
<keyword evidence="4" id="KW-0251">Elongation factor</keyword>
<evidence type="ECO:0000313" key="4">
    <source>
        <dbReference type="EMBL" id="CAG5108689.1"/>
    </source>
</evidence>
<protein>
    <submittedName>
        <fullName evidence="4">Similar to SUPT6H: Transcription elongation factor SPT6 (Homo sapiens)</fullName>
    </submittedName>
</protein>
<dbReference type="SUPFAM" id="SSF55550">
    <property type="entry name" value="SH2 domain"/>
    <property type="match status" value="1"/>
</dbReference>
<keyword evidence="5" id="KW-1185">Reference proteome</keyword>
<proteinExistence type="predicted"/>
<gene>
    <name evidence="4" type="ORF">HICCMSTLAB_LOCUS13362</name>
</gene>
<dbReference type="AlphaFoldDB" id="A0A8J2HTS2"/>
<feature type="region of interest" description="Disordered" evidence="2">
    <location>
        <begin position="342"/>
        <end position="406"/>
    </location>
</feature>
<dbReference type="InterPro" id="IPR035018">
    <property type="entry name" value="Spt6_SH2_C"/>
</dbReference>
<sequence>MSDMNISEKIMDMESDEDTFTLQVTDDSGLEDNLKLENSEIQDIECSNEHIDVDPKDNEDIDFTDKQWEYLPSALDGVEFEVGKNGANLEKQQAREDIQLLVNQKNSTQVENLNGEFEVGRIDASLEEQQALKDFELILNEEKDKNCTQDENVSREFEVRSDVSFEKQKALEDLELIMNQEKKQNFTQVGNFDREPVEINFNLKDQQAVENKEFLVNQKTTQDCKKIENTNRELEEGEIEDNEIEMDHDSAREQREKSAELIVVPDEVNDRLFDNVSDFSDVSTVDNSYYDDFEYTTSDRNPSPPDDGEFSTYEDDDPWDYVEASLSDDCVIVDEIECLSKAVQSHTVPEENSSKYSRRDQSDEEVTERYNNNSNNEKSKSRKRKSSTSSNHDSVEEVNVGNKNVDPDYDDFTGICSKEEVSELPDDDKSISKKRKSHHGRDEDHPLFRDVDAEFCEKLMRVKKQGEIIVRPSSKGSDYLKITWKVTDGICQHIKVKKKLKSRSSNRYRYWINNKEFRSLDDIINSFVTPMAENALKLLEYKHFKQGINGVKATAEELLKAEKNKNPNCIPYIISAVKKSPGKFLISYLPRVTCYHEYIKIVAEGFRFRDQPFDNLIDLLIYFKANSKEVKPVALKDEIVTSTTTSRPGTPRPPTPKIHDLTPSILEVIQDLPDEKLESMRQILDSLAQSASNPPAFNQNRTPPFMFNGYHHQPFAPVPFPFPSYQQTFRPVGLGLPPGNNVPLPVPYPKNLDLPVPNYNLPSTSRVTNLPLPPGT</sequence>
<dbReference type="CDD" id="cd09918">
    <property type="entry name" value="SH2_Nterm_SPT6_like"/>
    <property type="match status" value="1"/>
</dbReference>
<evidence type="ECO:0000256" key="2">
    <source>
        <dbReference type="SAM" id="MobiDB-lite"/>
    </source>
</evidence>
<feature type="region of interest" description="Disordered" evidence="2">
    <location>
        <begin position="238"/>
        <end position="257"/>
    </location>
</feature>
<dbReference type="GO" id="GO:0034728">
    <property type="term" value="P:nucleosome organization"/>
    <property type="evidence" value="ECO:0007669"/>
    <property type="project" value="TreeGrafter"/>
</dbReference>
<dbReference type="GO" id="GO:0140673">
    <property type="term" value="P:transcription elongation-coupled chromatin remodeling"/>
    <property type="evidence" value="ECO:0007669"/>
    <property type="project" value="InterPro"/>
</dbReference>
<evidence type="ECO:0000256" key="1">
    <source>
        <dbReference type="SAM" id="Coils"/>
    </source>
</evidence>
<keyword evidence="4" id="KW-0648">Protein biosynthesis</keyword>
<feature type="compositionally biased region" description="Basic and acidic residues" evidence="2">
    <location>
        <begin position="348"/>
        <end position="361"/>
    </location>
</feature>
<dbReference type="PANTHER" id="PTHR10145">
    <property type="entry name" value="TRANSCRIPTION ELONGATION FACTOR SPT6"/>
    <property type="match status" value="1"/>
</dbReference>
<evidence type="ECO:0000259" key="3">
    <source>
        <dbReference type="Pfam" id="PF14633"/>
    </source>
</evidence>
<dbReference type="InterPro" id="IPR036860">
    <property type="entry name" value="SH2_dom_sf"/>
</dbReference>
<feature type="region of interest" description="Disordered" evidence="2">
    <location>
        <begin position="293"/>
        <end position="318"/>
    </location>
</feature>
<dbReference type="InterPro" id="IPR017072">
    <property type="entry name" value="TF_Spt6"/>
</dbReference>
<dbReference type="GO" id="GO:0031491">
    <property type="term" value="F:nucleosome binding"/>
    <property type="evidence" value="ECO:0007669"/>
    <property type="project" value="TreeGrafter"/>
</dbReference>
<comment type="caution">
    <text evidence="4">The sequence shown here is derived from an EMBL/GenBank/DDBJ whole genome shotgun (WGS) entry which is preliminary data.</text>
</comment>
<feature type="compositionally biased region" description="Basic and acidic residues" evidence="2">
    <location>
        <begin position="245"/>
        <end position="257"/>
    </location>
</feature>
<dbReference type="Proteomes" id="UP000786811">
    <property type="component" value="Unassembled WGS sequence"/>
</dbReference>
<feature type="compositionally biased region" description="Acidic residues" evidence="2">
    <location>
        <begin position="306"/>
        <end position="318"/>
    </location>
</feature>
<dbReference type="OrthoDB" id="343921at2759"/>
<keyword evidence="1" id="KW-0175">Coiled coil</keyword>
<accession>A0A8J2HTS2</accession>
<name>A0A8J2HTS2_COTCN</name>
<dbReference type="EMBL" id="CAJNRD030001124">
    <property type="protein sequence ID" value="CAG5108689.1"/>
    <property type="molecule type" value="Genomic_DNA"/>
</dbReference>
<feature type="coiled-coil region" evidence="1">
    <location>
        <begin position="84"/>
        <end position="111"/>
    </location>
</feature>
<feature type="domain" description="Spt6 SH2" evidence="3">
    <location>
        <begin position="431"/>
        <end position="625"/>
    </location>
</feature>
<dbReference type="InterPro" id="IPR035420">
    <property type="entry name" value="Spt6_SH2"/>
</dbReference>
<dbReference type="Pfam" id="PF14633">
    <property type="entry name" value="SH2_2"/>
    <property type="match status" value="1"/>
</dbReference>
<dbReference type="GO" id="GO:0008023">
    <property type="term" value="C:transcription elongation factor complex"/>
    <property type="evidence" value="ECO:0007669"/>
    <property type="project" value="TreeGrafter"/>
</dbReference>
<dbReference type="Gene3D" id="3.30.505.10">
    <property type="entry name" value="SH2 domain"/>
    <property type="match status" value="2"/>
</dbReference>